<organism evidence="1 2">
    <name type="scientific">Aurantiacibacter atlanticus</name>
    <dbReference type="NCBI Taxonomy" id="1648404"/>
    <lineage>
        <taxon>Bacteria</taxon>
        <taxon>Pseudomonadati</taxon>
        <taxon>Pseudomonadota</taxon>
        <taxon>Alphaproteobacteria</taxon>
        <taxon>Sphingomonadales</taxon>
        <taxon>Erythrobacteraceae</taxon>
        <taxon>Aurantiacibacter</taxon>
    </lineage>
</organism>
<protein>
    <submittedName>
        <fullName evidence="1">Uncharacterized protein</fullName>
    </submittedName>
</protein>
<accession>A0A168M5Y7</accession>
<keyword evidence="2" id="KW-1185">Reference proteome</keyword>
<dbReference type="KEGG" id="ery:CP97_15031"/>
<keyword evidence="1" id="KW-0614">Plasmid</keyword>
<proteinExistence type="predicted"/>
<geneLocation type="plasmid" evidence="2"/>
<sequence>MSSATNCIKTVTIRRDNRYPAAENITVSGVHRKDGFDGPVLMRSPAIIESGWPSMGFERKLA</sequence>
<evidence type="ECO:0000313" key="2">
    <source>
        <dbReference type="Proteomes" id="UP000059113"/>
    </source>
</evidence>
<name>A0A168M5Y7_9SPHN</name>
<reference evidence="1 2" key="1">
    <citation type="submission" date="2016-04" db="EMBL/GenBank/DDBJ databases">
        <title>The complete genome sequence of Erythrobacter atlanticus s21-N3.</title>
        <authorList>
            <person name="Wang W."/>
            <person name="Wang L."/>
            <person name="Zhuang L."/>
            <person name="Shao Z."/>
        </authorList>
    </citation>
    <scope>NUCLEOTIDE SEQUENCE [LARGE SCALE GENOMIC DNA]</scope>
    <source>
        <strain evidence="2">s21-N3</strain>
        <plasmid evidence="2">Plasmid</plasmid>
    </source>
</reference>
<evidence type="ECO:0000313" key="1">
    <source>
        <dbReference type="EMBL" id="ANC50722.1"/>
    </source>
</evidence>
<dbReference type="AlphaFoldDB" id="A0A168M5Y7"/>
<dbReference type="Proteomes" id="UP000059113">
    <property type="component" value="Plasmid"/>
</dbReference>
<dbReference type="EMBL" id="CP015441">
    <property type="protein sequence ID" value="ANC50722.1"/>
    <property type="molecule type" value="Genomic_DNA"/>
</dbReference>
<gene>
    <name evidence="1" type="ORF">CP97_15031</name>
</gene>